<evidence type="ECO:0000313" key="7">
    <source>
        <dbReference type="EMBL" id="KAF3156379.1"/>
    </source>
</evidence>
<dbReference type="InterPro" id="IPR051694">
    <property type="entry name" value="Immunoregulatory_rcpt-like"/>
</dbReference>
<dbReference type="GO" id="GO:0016020">
    <property type="term" value="C:membrane"/>
    <property type="evidence" value="ECO:0007669"/>
    <property type="project" value="UniProtKB-SubCell"/>
</dbReference>
<keyword evidence="3 6" id="KW-1133">Transmembrane helix</keyword>
<evidence type="ECO:0000313" key="9">
    <source>
        <dbReference type="Proteomes" id="UP000479691"/>
    </source>
</evidence>
<evidence type="ECO:0000256" key="3">
    <source>
        <dbReference type="ARBA" id="ARBA00022989"/>
    </source>
</evidence>
<accession>A0A7C8PES4</accession>
<reference evidence="7 9" key="1">
    <citation type="submission" date="2019-06" db="EMBL/GenBank/DDBJ databases">
        <authorList>
            <person name="Palmer J.M."/>
        </authorList>
    </citation>
    <scope>NUCLEOTIDE SEQUENCE [LARGE SCALE GENOMIC DNA]</scope>
    <source>
        <strain evidence="8">TWF679</strain>
        <strain evidence="7 9">TWF788</strain>
    </source>
</reference>
<dbReference type="InterPro" id="IPR015915">
    <property type="entry name" value="Kelch-typ_b-propeller"/>
</dbReference>
<dbReference type="GO" id="GO:0071944">
    <property type="term" value="C:cell periphery"/>
    <property type="evidence" value="ECO:0007669"/>
    <property type="project" value="UniProtKB-ARBA"/>
</dbReference>
<dbReference type="Proteomes" id="UP000614610">
    <property type="component" value="Unassembled WGS sequence"/>
</dbReference>
<comment type="subcellular location">
    <subcellularLocation>
        <location evidence="1">Membrane</location>
        <topology evidence="1">Single-pass membrane protein</topology>
    </subcellularLocation>
</comment>
<dbReference type="InterPro" id="IPR011043">
    <property type="entry name" value="Gal_Oxase/kelch_b-propeller"/>
</dbReference>
<evidence type="ECO:0000256" key="5">
    <source>
        <dbReference type="SAM" id="MobiDB-lite"/>
    </source>
</evidence>
<feature type="compositionally biased region" description="Polar residues" evidence="5">
    <location>
        <begin position="564"/>
        <end position="574"/>
    </location>
</feature>
<dbReference type="PANTHER" id="PTHR15549:SF30">
    <property type="entry name" value="MID2 DOMAIN-CONTAINING PROTEIN"/>
    <property type="match status" value="1"/>
</dbReference>
<gene>
    <name evidence="8" type="ORF">TWF679_000931</name>
    <name evidence="7" type="ORF">TWF788_005750</name>
</gene>
<evidence type="ECO:0000256" key="6">
    <source>
        <dbReference type="SAM" id="Phobius"/>
    </source>
</evidence>
<dbReference type="AlphaFoldDB" id="A0A7C8PES4"/>
<evidence type="ECO:0000256" key="4">
    <source>
        <dbReference type="ARBA" id="ARBA00023136"/>
    </source>
</evidence>
<dbReference type="EMBL" id="WIWT01000011">
    <property type="protein sequence ID" value="KAF3218404.1"/>
    <property type="molecule type" value="Genomic_DNA"/>
</dbReference>
<dbReference type="EMBL" id="JAABOE010000276">
    <property type="protein sequence ID" value="KAF3156379.1"/>
    <property type="molecule type" value="Genomic_DNA"/>
</dbReference>
<proteinExistence type="predicted"/>
<dbReference type="Gene3D" id="2.120.10.80">
    <property type="entry name" value="Kelch-type beta propeller"/>
    <property type="match status" value="1"/>
</dbReference>
<comment type="caution">
    <text evidence="7">The sequence shown here is derived from an EMBL/GenBank/DDBJ whole genome shotgun (WGS) entry which is preliminary data.</text>
</comment>
<protein>
    <recommendedName>
        <fullName evidence="10">Kelch repeat protein</fullName>
    </recommendedName>
</protein>
<evidence type="ECO:0000256" key="1">
    <source>
        <dbReference type="ARBA" id="ARBA00004167"/>
    </source>
</evidence>
<feature type="region of interest" description="Disordered" evidence="5">
    <location>
        <begin position="520"/>
        <end position="574"/>
    </location>
</feature>
<evidence type="ECO:0000313" key="8">
    <source>
        <dbReference type="EMBL" id="KAF3218404.1"/>
    </source>
</evidence>
<evidence type="ECO:0000256" key="2">
    <source>
        <dbReference type="ARBA" id="ARBA00022692"/>
    </source>
</evidence>
<evidence type="ECO:0008006" key="10">
    <source>
        <dbReference type="Google" id="ProtNLM"/>
    </source>
</evidence>
<feature type="transmembrane region" description="Helical" evidence="6">
    <location>
        <begin position="470"/>
        <end position="492"/>
    </location>
</feature>
<organism evidence="7 9">
    <name type="scientific">Orbilia oligospora</name>
    <name type="common">Nematode-trapping fungus</name>
    <name type="synonym">Arthrobotrys oligospora</name>
    <dbReference type="NCBI Taxonomy" id="2813651"/>
    <lineage>
        <taxon>Eukaryota</taxon>
        <taxon>Fungi</taxon>
        <taxon>Dikarya</taxon>
        <taxon>Ascomycota</taxon>
        <taxon>Pezizomycotina</taxon>
        <taxon>Orbiliomycetes</taxon>
        <taxon>Orbiliales</taxon>
        <taxon>Orbiliaceae</taxon>
        <taxon>Orbilia</taxon>
    </lineage>
</organism>
<sequence length="574" mass="63286">MSRGQLQLCSLFDQRVHIINETLYFVGGSYLDSSDIKSSSVQRISKINLSSEFQVDGLINQTNIVTENAPDEVTDKDITNRGRFFYDDTNLWAFSSVARGDDIPTQVNQTDRVYRYDTIEDKWSLDKIEGGEYQWFNNTNGFYAAAPDGRNWYGGGLGIGTWGRRPGLVYFEGNSSNPKWSFIRETDDLSSIPTPSTAGGSSVFLPIGEEGIIVLLGGWDTTKRGRQFAPTGGFNVDWDLRPLSDIFVYDIARNFWTLVPAKGGPPEMRAEFCLVVNSAPDGSYHNIVLYGGWSQLRGAAFADVWVLSLPSFRWIKVEDENNPDTRPFRNNLDNPRVGDIGRTRHRCNMFKITQMIVTGGIVSQYYDIKLNIDACNSSRPPFMVMDTSTFVWKASITSDEQDYTVPGFIRSAVRGRDSPDGGWPNDRLGQIFSAAITSATATPSTTSLPPNPTNTASSDNSTTSGLSRGGIAGIAVGGVVILALLIAGFIILQRRRKRIEPIPPGPYDYLAGGQAPTWPKAELASNPPRAELPNHYLGQELPTGIHHPELPASPVKPSMLGSHHAQTQPLLPHR</sequence>
<name>A0A7C8PES4_ORBOL</name>
<feature type="region of interest" description="Disordered" evidence="5">
    <location>
        <begin position="441"/>
        <end position="464"/>
    </location>
</feature>
<dbReference type="Proteomes" id="UP000479691">
    <property type="component" value="Unassembled WGS sequence"/>
</dbReference>
<keyword evidence="2 6" id="KW-0812">Transmembrane</keyword>
<dbReference type="OrthoDB" id="10251809at2759"/>
<keyword evidence="4 6" id="KW-0472">Membrane</keyword>
<dbReference type="PANTHER" id="PTHR15549">
    <property type="entry name" value="PAIRED IMMUNOGLOBULIN-LIKE TYPE 2 RECEPTOR"/>
    <property type="match status" value="1"/>
</dbReference>
<dbReference type="SUPFAM" id="SSF50965">
    <property type="entry name" value="Galactose oxidase, central domain"/>
    <property type="match status" value="1"/>
</dbReference>